<feature type="non-terminal residue" evidence="2">
    <location>
        <position position="45"/>
    </location>
</feature>
<evidence type="ECO:0000313" key="3">
    <source>
        <dbReference type="Proteomes" id="UP001183535"/>
    </source>
</evidence>
<evidence type="ECO:0000313" key="2">
    <source>
        <dbReference type="EMBL" id="MDT0439001.1"/>
    </source>
</evidence>
<keyword evidence="2" id="KW-0503">Monooxygenase</keyword>
<dbReference type="GO" id="GO:0004497">
    <property type="term" value="F:monooxygenase activity"/>
    <property type="evidence" value="ECO:0007669"/>
    <property type="project" value="UniProtKB-KW"/>
</dbReference>
<keyword evidence="2" id="KW-0560">Oxidoreductase</keyword>
<protein>
    <submittedName>
        <fullName evidence="2">FAD-dependent monooxygenase</fullName>
    </submittedName>
</protein>
<evidence type="ECO:0000259" key="1">
    <source>
        <dbReference type="Pfam" id="PF01494"/>
    </source>
</evidence>
<dbReference type="Gene3D" id="3.50.50.60">
    <property type="entry name" value="FAD/NAD(P)-binding domain"/>
    <property type="match status" value="1"/>
</dbReference>
<dbReference type="InterPro" id="IPR036188">
    <property type="entry name" value="FAD/NAD-bd_sf"/>
</dbReference>
<sequence>MRAAESTGVGKRVLACERERLRARYVVGTDGIRSVVRRSVGLPFP</sequence>
<dbReference type="Proteomes" id="UP001183535">
    <property type="component" value="Unassembled WGS sequence"/>
</dbReference>
<feature type="domain" description="FAD-binding" evidence="1">
    <location>
        <begin position="17"/>
        <end position="44"/>
    </location>
</feature>
<dbReference type="RefSeq" id="WP_311638802.1">
    <property type="nucleotide sequence ID" value="NZ_JAVRES010000022.1"/>
</dbReference>
<dbReference type="Pfam" id="PF01494">
    <property type="entry name" value="FAD_binding_3"/>
    <property type="match status" value="1"/>
</dbReference>
<comment type="caution">
    <text evidence="2">The sequence shown here is derived from an EMBL/GenBank/DDBJ whole genome shotgun (WGS) entry which is preliminary data.</text>
</comment>
<keyword evidence="3" id="KW-1185">Reference proteome</keyword>
<dbReference type="InterPro" id="IPR002938">
    <property type="entry name" value="FAD-bd"/>
</dbReference>
<reference evidence="3" key="1">
    <citation type="submission" date="2023-07" db="EMBL/GenBank/DDBJ databases">
        <title>30 novel species of actinomycetes from the DSMZ collection.</title>
        <authorList>
            <person name="Nouioui I."/>
        </authorList>
    </citation>
    <scope>NUCLEOTIDE SEQUENCE [LARGE SCALE GENOMIC DNA]</scope>
    <source>
        <strain evidence="3">DSM 41981</strain>
    </source>
</reference>
<dbReference type="SUPFAM" id="SSF51905">
    <property type="entry name" value="FAD/NAD(P)-binding domain"/>
    <property type="match status" value="1"/>
</dbReference>
<dbReference type="AlphaFoldDB" id="A0ABD5EW89"/>
<accession>A0ABD5EW89</accession>
<name>A0ABD5EW89_9ACTN</name>
<organism evidence="2 3">
    <name type="scientific">Streptomyces doudnae</name>
    <dbReference type="NCBI Taxonomy" id="3075536"/>
    <lineage>
        <taxon>Bacteria</taxon>
        <taxon>Bacillati</taxon>
        <taxon>Actinomycetota</taxon>
        <taxon>Actinomycetes</taxon>
        <taxon>Kitasatosporales</taxon>
        <taxon>Streptomycetaceae</taxon>
        <taxon>Streptomyces</taxon>
    </lineage>
</organism>
<gene>
    <name evidence="2" type="ORF">RM877_30465</name>
</gene>
<dbReference type="EMBL" id="JAVRES010000022">
    <property type="protein sequence ID" value="MDT0439001.1"/>
    <property type="molecule type" value="Genomic_DNA"/>
</dbReference>
<proteinExistence type="predicted"/>